<dbReference type="AlphaFoldDB" id="A0A0Q9Z0R1"/>
<dbReference type="EMBL" id="LKAJ02000001">
    <property type="protein sequence ID" value="MCS5711794.1"/>
    <property type="molecule type" value="Genomic_DNA"/>
</dbReference>
<dbReference type="Proteomes" id="UP000051497">
    <property type="component" value="Unassembled WGS sequence"/>
</dbReference>
<feature type="compositionally biased region" description="Basic and acidic residues" evidence="1">
    <location>
        <begin position="1"/>
        <end position="11"/>
    </location>
</feature>
<name>A0A0Q9Z0R1_9GAMM</name>
<feature type="region of interest" description="Disordered" evidence="1">
    <location>
        <begin position="1"/>
        <end position="68"/>
    </location>
</feature>
<accession>A0A0Q9Z0R1</accession>
<organism evidence="2">
    <name type="scientific">Candidatus Berkiella aquae</name>
    <dbReference type="NCBI Taxonomy" id="295108"/>
    <lineage>
        <taxon>Bacteria</taxon>
        <taxon>Pseudomonadati</taxon>
        <taxon>Pseudomonadota</taxon>
        <taxon>Gammaproteobacteria</taxon>
        <taxon>Candidatus Berkiellales</taxon>
        <taxon>Candidatus Berkiellaceae</taxon>
        <taxon>Candidatus Berkiella</taxon>
    </lineage>
</organism>
<keyword evidence="4" id="KW-1185">Reference proteome</keyword>
<evidence type="ECO:0000313" key="4">
    <source>
        <dbReference type="Proteomes" id="UP000051497"/>
    </source>
</evidence>
<evidence type="ECO:0000313" key="3">
    <source>
        <dbReference type="EMBL" id="MCS5711794.1"/>
    </source>
</evidence>
<evidence type="ECO:0000256" key="1">
    <source>
        <dbReference type="SAM" id="MobiDB-lite"/>
    </source>
</evidence>
<gene>
    <name evidence="2" type="ORF">HT99x_00387</name>
    <name evidence="3" type="ORF">HT99x_010160</name>
</gene>
<evidence type="ECO:0000313" key="2">
    <source>
        <dbReference type="EMBL" id="KRG22846.1"/>
    </source>
</evidence>
<protein>
    <submittedName>
        <fullName evidence="2">Uncharacterized protein</fullName>
    </submittedName>
</protein>
<dbReference type="RefSeq" id="WP_075065021.1">
    <property type="nucleotide sequence ID" value="NZ_LKAJ02000001.1"/>
</dbReference>
<dbReference type="STRING" id="295108.HT99x_00387"/>
<sequence>MPKNKTQDKENTPPQQKNANQGEGDQLSDDTSYSEDESEPVVKPKRRRKKNRDGAYNPRGKSRAVNTTEFTTENLIRLMKSATSPAKKVAIINTTNASVCEDETVLFTPKKKHSSILLKSPQYKLSTPDAGPKTSHLVTPLGSKLYPSRIIQCDDGVVSVFISEDKKAQKELTIPDKPAAWIKKSPIPAAKMTGMVDIAVTKKAIKAVEALKRKRKKAGENPRKISQNEVMGIAATQALRKAGVEINDGEAQHCHFLSHEFFGDKSQTVQNMGIGTRQANAAMELVNRAIKRLLYMKNGPAVIYVSATPEWVPGFEKVRWLKKLTLTIKDGAGKNFKHSAKVTFNMLTLSPVCLSDVRPVRDSIIAKFSGKVRQKPVAPVKPMTPPTVKLRAAINSPYSTPSKAFLTKLPTPTDLSSPSKLKPALVPAFELAKATAQEEITMEEQRKKITPRIILF</sequence>
<dbReference type="OrthoDB" id="9847911at2"/>
<proteinExistence type="predicted"/>
<reference evidence="3" key="2">
    <citation type="journal article" date="2016" name="Genome Announc.">
        <title>Draft Genome Sequences of Two Novel Amoeba-Resistant Intranuclear Bacteria, 'Candidatus Berkiella cookevillensis' and 'Candidatus Berkiella aquae'.</title>
        <authorList>
            <person name="Mehari Y.T."/>
            <person name="Arivett B.A."/>
            <person name="Farone A.L."/>
            <person name="Gunderson J.H."/>
            <person name="Farone M.B."/>
        </authorList>
    </citation>
    <scope>NUCLEOTIDE SEQUENCE</scope>
    <source>
        <strain evidence="3">HT99</strain>
    </source>
</reference>
<comment type="caution">
    <text evidence="2">The sequence shown here is derived from an EMBL/GenBank/DDBJ whole genome shotgun (WGS) entry which is preliminary data.</text>
</comment>
<reference evidence="2" key="1">
    <citation type="submission" date="2015-09" db="EMBL/GenBank/DDBJ databases">
        <title>Draft Genome Sequences of Two Novel Amoeba-resistant Intranuclear Bacteria, Candidatus Berkiella cookevillensis and Candidatus Berkiella aquae.</title>
        <authorList>
            <person name="Mehari Y.T."/>
            <person name="Arivett B.A."/>
            <person name="Farone A.L."/>
            <person name="Gunderson J.H."/>
            <person name="Farone M.B."/>
        </authorList>
    </citation>
    <scope>NUCLEOTIDE SEQUENCE [LARGE SCALE GENOMIC DNA]</scope>
    <source>
        <strain evidence="2">HT99</strain>
    </source>
</reference>
<feature type="compositionally biased region" description="Acidic residues" evidence="1">
    <location>
        <begin position="26"/>
        <end position="39"/>
    </location>
</feature>
<feature type="compositionally biased region" description="Polar residues" evidence="1">
    <location>
        <begin position="12"/>
        <end position="23"/>
    </location>
</feature>
<dbReference type="EMBL" id="LKAJ01000001">
    <property type="protein sequence ID" value="KRG22846.1"/>
    <property type="molecule type" value="Genomic_DNA"/>
</dbReference>
<reference evidence="3" key="3">
    <citation type="submission" date="2021-06" db="EMBL/GenBank/DDBJ databases">
        <title>Genomic Description and Analysis of Intracellular Bacteria, Candidatus Berkiella cookevillensis and Candidatus Berkiella aquae.</title>
        <authorList>
            <person name="Kidane D.T."/>
            <person name="Mehari Y.T."/>
            <person name="Rice F.C."/>
            <person name="Arivett B.A."/>
            <person name="Farone A.L."/>
            <person name="Berk S.G."/>
            <person name="Farone M.B."/>
        </authorList>
    </citation>
    <scope>NUCLEOTIDE SEQUENCE</scope>
    <source>
        <strain evidence="3">HT99</strain>
    </source>
</reference>